<dbReference type="Gene3D" id="3.40.50.2300">
    <property type="match status" value="2"/>
</dbReference>
<organism evidence="5 6">
    <name type="scientific">Hydrogenophaga palleronii</name>
    <dbReference type="NCBI Taxonomy" id="65655"/>
    <lineage>
        <taxon>Bacteria</taxon>
        <taxon>Pseudomonadati</taxon>
        <taxon>Pseudomonadota</taxon>
        <taxon>Betaproteobacteria</taxon>
        <taxon>Burkholderiales</taxon>
        <taxon>Comamonadaceae</taxon>
        <taxon>Hydrogenophaga</taxon>
    </lineage>
</organism>
<dbReference type="PANTHER" id="PTHR47235:SF1">
    <property type="entry name" value="BLR6548 PROTEIN"/>
    <property type="match status" value="1"/>
</dbReference>
<dbReference type="InterPro" id="IPR028082">
    <property type="entry name" value="Peripla_BP_I"/>
</dbReference>
<evidence type="ECO:0000256" key="1">
    <source>
        <dbReference type="ARBA" id="ARBA00010062"/>
    </source>
</evidence>
<protein>
    <submittedName>
        <fullName evidence="5">ABC-type branched-subunit amino acid transport system substrate-binding protein</fullName>
    </submittedName>
</protein>
<dbReference type="Pfam" id="PF13458">
    <property type="entry name" value="Peripla_BP_6"/>
    <property type="match status" value="1"/>
</dbReference>
<keyword evidence="2 3" id="KW-0732">Signal</keyword>
<dbReference type="CDD" id="cd06326">
    <property type="entry name" value="PBP1_ABC_ligand_binding-like"/>
    <property type="match status" value="1"/>
</dbReference>
<feature type="domain" description="Leucine-binding protein" evidence="4">
    <location>
        <begin position="37"/>
        <end position="332"/>
    </location>
</feature>
<feature type="chain" id="PRO_5046904228" evidence="3">
    <location>
        <begin position="27"/>
        <end position="377"/>
    </location>
</feature>
<name>A0ABU1WLZ4_9BURK</name>
<feature type="signal peptide" evidence="3">
    <location>
        <begin position="1"/>
        <end position="26"/>
    </location>
</feature>
<evidence type="ECO:0000313" key="5">
    <source>
        <dbReference type="EMBL" id="MDR7150311.1"/>
    </source>
</evidence>
<evidence type="ECO:0000313" key="6">
    <source>
        <dbReference type="Proteomes" id="UP001265700"/>
    </source>
</evidence>
<dbReference type="PANTHER" id="PTHR47235">
    <property type="entry name" value="BLR6548 PROTEIN"/>
    <property type="match status" value="1"/>
</dbReference>
<dbReference type="RefSeq" id="WP_310315688.1">
    <property type="nucleotide sequence ID" value="NZ_JAVDWU010000004.1"/>
</dbReference>
<evidence type="ECO:0000256" key="2">
    <source>
        <dbReference type="ARBA" id="ARBA00022729"/>
    </source>
</evidence>
<gene>
    <name evidence="5" type="ORF">J2W49_002269</name>
</gene>
<evidence type="ECO:0000259" key="4">
    <source>
        <dbReference type="Pfam" id="PF13458"/>
    </source>
</evidence>
<proteinExistence type="inferred from homology"/>
<dbReference type="Proteomes" id="UP001265700">
    <property type="component" value="Unassembled WGS sequence"/>
</dbReference>
<evidence type="ECO:0000256" key="3">
    <source>
        <dbReference type="SAM" id="SignalP"/>
    </source>
</evidence>
<accession>A0ABU1WLZ4</accession>
<comment type="similarity">
    <text evidence="1">Belongs to the leucine-binding protein family.</text>
</comment>
<dbReference type="EMBL" id="JAVDWU010000004">
    <property type="protein sequence ID" value="MDR7150311.1"/>
    <property type="molecule type" value="Genomic_DNA"/>
</dbReference>
<reference evidence="5 6" key="1">
    <citation type="submission" date="2023-07" db="EMBL/GenBank/DDBJ databases">
        <title>Sorghum-associated microbial communities from plants grown in Nebraska, USA.</title>
        <authorList>
            <person name="Schachtman D."/>
        </authorList>
    </citation>
    <scope>NUCLEOTIDE SEQUENCE [LARGE SCALE GENOMIC DNA]</scope>
    <source>
        <strain evidence="5 6">4249</strain>
    </source>
</reference>
<sequence>MRPDRRRALQRLVGGCMAVASSNALTAESALAGDILLGQSAPLTGPLAKTTTQFNQGALAWLKQVNDRGGIKGRAFRMQTLDDSGWAEQGEVNAKLLVAEHGAHALFGFMGASACLSCARIAEQEGVLFVAPVTGSSALREASLPSTFLMRPSHDDEVRQVVKHGATIGYKRIDLLFDYNAQGFSIRNSFEEACQHANILRHRSVSMARLDDDVRQAVARLSPSKSEAIILACSHAVSGAFIEAFRAAGFGGAFYALSTVDANRLVETITSQAVGVHFVQAVPYPWSKSRRVTADFLTFSQRHAIQPDFASLEGYLAARWLTHVVERTTKPAELKLAFQGAPPLELGGFRLALEPGLRSASRFVELATINRELRFIR</sequence>
<comment type="caution">
    <text evidence="5">The sequence shown here is derived from an EMBL/GenBank/DDBJ whole genome shotgun (WGS) entry which is preliminary data.</text>
</comment>
<dbReference type="InterPro" id="IPR028081">
    <property type="entry name" value="Leu-bd"/>
</dbReference>
<keyword evidence="6" id="KW-1185">Reference proteome</keyword>
<dbReference type="SUPFAM" id="SSF53822">
    <property type="entry name" value="Periplasmic binding protein-like I"/>
    <property type="match status" value="1"/>
</dbReference>